<dbReference type="Proteomes" id="UP000799118">
    <property type="component" value="Unassembled WGS sequence"/>
</dbReference>
<dbReference type="Gene3D" id="4.10.240.10">
    <property type="entry name" value="Zn(2)-C6 fungal-type DNA-binding domain"/>
    <property type="match status" value="1"/>
</dbReference>
<proteinExistence type="predicted"/>
<dbReference type="PROSITE" id="PS00463">
    <property type="entry name" value="ZN2_CY6_FUNGAL_1"/>
    <property type="match status" value="1"/>
</dbReference>
<dbReference type="InterPro" id="IPR001138">
    <property type="entry name" value="Zn2Cys6_DnaBD"/>
</dbReference>
<dbReference type="PANTHER" id="PTHR31069:SF32">
    <property type="entry name" value="ARGININE METABOLISM REGULATION PROTEIN II"/>
    <property type="match status" value="1"/>
</dbReference>
<evidence type="ECO:0000256" key="4">
    <source>
        <dbReference type="ARBA" id="ARBA00023242"/>
    </source>
</evidence>
<evidence type="ECO:0000256" key="1">
    <source>
        <dbReference type="ARBA" id="ARBA00023015"/>
    </source>
</evidence>
<dbReference type="Pfam" id="PF00172">
    <property type="entry name" value="Zn_clus"/>
    <property type="match status" value="1"/>
</dbReference>
<feature type="non-terminal residue" evidence="7">
    <location>
        <position position="1"/>
    </location>
</feature>
<organism evidence="7 8">
    <name type="scientific">Gymnopus androsaceus JB14</name>
    <dbReference type="NCBI Taxonomy" id="1447944"/>
    <lineage>
        <taxon>Eukaryota</taxon>
        <taxon>Fungi</taxon>
        <taxon>Dikarya</taxon>
        <taxon>Basidiomycota</taxon>
        <taxon>Agaricomycotina</taxon>
        <taxon>Agaricomycetes</taxon>
        <taxon>Agaricomycetidae</taxon>
        <taxon>Agaricales</taxon>
        <taxon>Marasmiineae</taxon>
        <taxon>Omphalotaceae</taxon>
        <taxon>Gymnopus</taxon>
    </lineage>
</organism>
<evidence type="ECO:0000256" key="3">
    <source>
        <dbReference type="ARBA" id="ARBA00023163"/>
    </source>
</evidence>
<keyword evidence="2" id="KW-0238">DNA-binding</keyword>
<dbReference type="PROSITE" id="PS50048">
    <property type="entry name" value="ZN2_CY6_FUNGAL_2"/>
    <property type="match status" value="1"/>
</dbReference>
<dbReference type="SUPFAM" id="SSF57701">
    <property type="entry name" value="Zn2/Cys6 DNA-binding domain"/>
    <property type="match status" value="1"/>
</dbReference>
<evidence type="ECO:0000259" key="6">
    <source>
        <dbReference type="PROSITE" id="PS50048"/>
    </source>
</evidence>
<sequence length="56" mass="6449">QQANQPSRSQQSSPRVSRPRTTVACEFCRARKLKCDGVRPFCYNCNRRGLACTYRP</sequence>
<dbReference type="EMBL" id="ML769591">
    <property type="protein sequence ID" value="KAE9392598.1"/>
    <property type="molecule type" value="Genomic_DNA"/>
</dbReference>
<feature type="region of interest" description="Disordered" evidence="5">
    <location>
        <begin position="1"/>
        <end position="21"/>
    </location>
</feature>
<feature type="compositionally biased region" description="Low complexity" evidence="5">
    <location>
        <begin position="1"/>
        <end position="20"/>
    </location>
</feature>
<dbReference type="InterPro" id="IPR036864">
    <property type="entry name" value="Zn2-C6_fun-type_DNA-bd_sf"/>
</dbReference>
<evidence type="ECO:0000313" key="8">
    <source>
        <dbReference type="Proteomes" id="UP000799118"/>
    </source>
</evidence>
<protein>
    <recommendedName>
        <fullName evidence="6">Zn(2)-C6 fungal-type domain-containing protein</fullName>
    </recommendedName>
</protein>
<gene>
    <name evidence="7" type="ORF">BT96DRAFT_830400</name>
</gene>
<feature type="domain" description="Zn(2)-C6 fungal-type" evidence="6">
    <location>
        <begin position="24"/>
        <end position="54"/>
    </location>
</feature>
<reference evidence="7" key="1">
    <citation type="journal article" date="2019" name="Environ. Microbiol.">
        <title>Fungal ecological strategies reflected in gene transcription - a case study of two litter decomposers.</title>
        <authorList>
            <person name="Barbi F."/>
            <person name="Kohler A."/>
            <person name="Barry K."/>
            <person name="Baskaran P."/>
            <person name="Daum C."/>
            <person name="Fauchery L."/>
            <person name="Ihrmark K."/>
            <person name="Kuo A."/>
            <person name="LaButti K."/>
            <person name="Lipzen A."/>
            <person name="Morin E."/>
            <person name="Grigoriev I.V."/>
            <person name="Henrissat B."/>
            <person name="Lindahl B."/>
            <person name="Martin F."/>
        </authorList>
    </citation>
    <scope>NUCLEOTIDE SEQUENCE</scope>
    <source>
        <strain evidence="7">JB14</strain>
    </source>
</reference>
<evidence type="ECO:0000313" key="7">
    <source>
        <dbReference type="EMBL" id="KAE9392598.1"/>
    </source>
</evidence>
<keyword evidence="4" id="KW-0539">Nucleus</keyword>
<dbReference type="CDD" id="cd00067">
    <property type="entry name" value="GAL4"/>
    <property type="match status" value="1"/>
</dbReference>
<dbReference type="SMART" id="SM00066">
    <property type="entry name" value="GAL4"/>
    <property type="match status" value="1"/>
</dbReference>
<evidence type="ECO:0000256" key="5">
    <source>
        <dbReference type="SAM" id="MobiDB-lite"/>
    </source>
</evidence>
<keyword evidence="8" id="KW-1185">Reference proteome</keyword>
<dbReference type="GO" id="GO:0008270">
    <property type="term" value="F:zinc ion binding"/>
    <property type="evidence" value="ECO:0007669"/>
    <property type="project" value="InterPro"/>
</dbReference>
<name>A0A6A4H4H6_9AGAR</name>
<dbReference type="AlphaFoldDB" id="A0A6A4H4H6"/>
<dbReference type="GO" id="GO:0003677">
    <property type="term" value="F:DNA binding"/>
    <property type="evidence" value="ECO:0007669"/>
    <property type="project" value="UniProtKB-KW"/>
</dbReference>
<evidence type="ECO:0000256" key="2">
    <source>
        <dbReference type="ARBA" id="ARBA00023125"/>
    </source>
</evidence>
<dbReference type="PANTHER" id="PTHR31069">
    <property type="entry name" value="OLEATE-ACTIVATED TRANSCRIPTION FACTOR 1-RELATED"/>
    <property type="match status" value="1"/>
</dbReference>
<keyword evidence="3" id="KW-0804">Transcription</keyword>
<dbReference type="InterPro" id="IPR050675">
    <property type="entry name" value="OAF3"/>
</dbReference>
<dbReference type="GO" id="GO:0000981">
    <property type="term" value="F:DNA-binding transcription factor activity, RNA polymerase II-specific"/>
    <property type="evidence" value="ECO:0007669"/>
    <property type="project" value="InterPro"/>
</dbReference>
<accession>A0A6A4H4H6</accession>
<dbReference type="OrthoDB" id="39175at2759"/>
<keyword evidence="1" id="KW-0805">Transcription regulation</keyword>